<dbReference type="OrthoDB" id="1355305at2"/>
<dbReference type="PROSITE" id="PS51257">
    <property type="entry name" value="PROKAR_LIPOPROTEIN"/>
    <property type="match status" value="1"/>
</dbReference>
<name>A0A1I6U5L2_9FLAO</name>
<sequence>MRTFLIYISLIFITSCVSEEEKRATEYLENYVKAKNEFNYDLTDHFPNILKSNRQLSVGYPAGAYGNGMANIIYSQELDSTEFRNTIKKLSLNKISAYKPTDSLFIIIGDTLDYGKKDYGIPIPSFENYERDFGLNSKYLTENHKIYVLEYKPGKFMEEKYLTSNPNLPEKWKNGFSRGIATDEKGNELIYWLCVW</sequence>
<gene>
    <name evidence="1" type="ORF">SAMN04487906_2385</name>
</gene>
<dbReference type="EMBL" id="FPAG01000006">
    <property type="protein sequence ID" value="SFS96648.1"/>
    <property type="molecule type" value="Genomic_DNA"/>
</dbReference>
<dbReference type="Proteomes" id="UP000183209">
    <property type="component" value="Unassembled WGS sequence"/>
</dbReference>
<accession>A0A1I6U5L2</accession>
<reference evidence="1 2" key="1">
    <citation type="submission" date="2016-10" db="EMBL/GenBank/DDBJ databases">
        <authorList>
            <person name="de Groot N.N."/>
        </authorList>
    </citation>
    <scope>NUCLEOTIDE SEQUENCE [LARGE SCALE GENOMIC DNA]</scope>
    <source>
        <strain evidence="1 2">CGMCC 1.6114</strain>
    </source>
</reference>
<evidence type="ECO:0000313" key="1">
    <source>
        <dbReference type="EMBL" id="SFS96648.1"/>
    </source>
</evidence>
<dbReference type="AlphaFoldDB" id="A0A1I6U5L2"/>
<organism evidence="1 2">
    <name type="scientific">Zhouia amylolytica</name>
    <dbReference type="NCBI Taxonomy" id="376730"/>
    <lineage>
        <taxon>Bacteria</taxon>
        <taxon>Pseudomonadati</taxon>
        <taxon>Bacteroidota</taxon>
        <taxon>Flavobacteriia</taxon>
        <taxon>Flavobacteriales</taxon>
        <taxon>Flavobacteriaceae</taxon>
        <taxon>Zhouia</taxon>
    </lineage>
</organism>
<protein>
    <submittedName>
        <fullName evidence="1">Uncharacterized protein</fullName>
    </submittedName>
</protein>
<evidence type="ECO:0000313" key="2">
    <source>
        <dbReference type="Proteomes" id="UP000183209"/>
    </source>
</evidence>
<proteinExistence type="predicted"/>
<dbReference type="RefSeq" id="WP_074979024.1">
    <property type="nucleotide sequence ID" value="NZ_FPAG01000006.1"/>
</dbReference>